<proteinExistence type="predicted"/>
<name>A0A1G4YZ08_9ACTN</name>
<gene>
    <name evidence="1" type="ORF">SAMN03159343_3819</name>
</gene>
<protein>
    <submittedName>
        <fullName evidence="1">Uncharacterized protein</fullName>
    </submittedName>
</protein>
<reference evidence="2" key="1">
    <citation type="submission" date="2016-10" db="EMBL/GenBank/DDBJ databases">
        <authorList>
            <person name="Varghese N."/>
            <person name="Submissions S."/>
        </authorList>
    </citation>
    <scope>NUCLEOTIDE SEQUENCE [LARGE SCALE GENOMIC DNA]</scope>
    <source>
        <strain evidence="2">DSM 45722</strain>
    </source>
</reference>
<sequence>MSANGPGVFDDDLTCDVRDTYRRLLQDRVPDDEATRQTIAGWADLGPDEEPRLWLALAATQSSVGRLDDSVLRRALEVIDTGRDLESWSELGDEWVVARAGALADLRARLTGPQPTRKAVRRPWRWVTDLTVGTVLAWRRSDGDVVVLRVVHTPEDRFTGSVGVVLQRLAWSGPDLPPPDQLASLPPGPDVVPPDPYGGRGQPGACIPFRWRKSHADWADVGFVVCGSVPPRDGDAGDWELHVPHMWWETLTFHLDQD</sequence>
<organism evidence="1 2">
    <name type="scientific">Klenkia marina</name>
    <dbReference type="NCBI Taxonomy" id="1960309"/>
    <lineage>
        <taxon>Bacteria</taxon>
        <taxon>Bacillati</taxon>
        <taxon>Actinomycetota</taxon>
        <taxon>Actinomycetes</taxon>
        <taxon>Geodermatophilales</taxon>
        <taxon>Geodermatophilaceae</taxon>
        <taxon>Klenkia</taxon>
    </lineage>
</organism>
<accession>A0A1G4YZ08</accession>
<dbReference type="RefSeq" id="WP_092807297.1">
    <property type="nucleotide sequence ID" value="NZ_FMUH01000007.1"/>
</dbReference>
<dbReference type="EMBL" id="FMUH01000007">
    <property type="protein sequence ID" value="SCX58686.1"/>
    <property type="molecule type" value="Genomic_DNA"/>
</dbReference>
<dbReference type="Proteomes" id="UP000198981">
    <property type="component" value="Unassembled WGS sequence"/>
</dbReference>
<dbReference type="AlphaFoldDB" id="A0A1G4YZ08"/>
<dbReference type="OrthoDB" id="8914041at2"/>
<evidence type="ECO:0000313" key="1">
    <source>
        <dbReference type="EMBL" id="SCX58686.1"/>
    </source>
</evidence>
<keyword evidence="2" id="KW-1185">Reference proteome</keyword>
<evidence type="ECO:0000313" key="2">
    <source>
        <dbReference type="Proteomes" id="UP000198981"/>
    </source>
</evidence>